<feature type="binding site" evidence="15">
    <location>
        <position position="103"/>
    </location>
    <ligand>
        <name>Mg(2+)</name>
        <dbReference type="ChEBI" id="CHEBI:18420"/>
        <note>catalytic</note>
    </ligand>
</feature>
<evidence type="ECO:0000256" key="8">
    <source>
        <dbReference type="ARBA" id="ARBA00022723"/>
    </source>
</evidence>
<dbReference type="Pfam" id="PF00365">
    <property type="entry name" value="PFK"/>
    <property type="match status" value="1"/>
</dbReference>
<evidence type="ECO:0000256" key="4">
    <source>
        <dbReference type="ARBA" id="ARBA00004679"/>
    </source>
</evidence>
<evidence type="ECO:0000256" key="13">
    <source>
        <dbReference type="ARBA" id="ARBA00023152"/>
    </source>
</evidence>
<feature type="binding site" evidence="15">
    <location>
        <position position="11"/>
    </location>
    <ligand>
        <name>ATP</name>
        <dbReference type="ChEBI" id="CHEBI:30616"/>
    </ligand>
</feature>
<comment type="activity regulation">
    <text evidence="15">Allosterically activated by ADP and other diphosphonucleosides, and allosterically inhibited by phosphoenolpyruvate.</text>
</comment>
<dbReference type="GO" id="GO:0046872">
    <property type="term" value="F:metal ion binding"/>
    <property type="evidence" value="ECO:0007669"/>
    <property type="project" value="UniProtKB-KW"/>
</dbReference>
<name>A0A840QRY3_9BACI</name>
<keyword evidence="7 15" id="KW-0808">Transferase</keyword>
<dbReference type="PRINTS" id="PR00476">
    <property type="entry name" value="PHFRCTKINASE"/>
</dbReference>
<feature type="binding site" evidence="15">
    <location>
        <position position="162"/>
    </location>
    <ligand>
        <name>substrate</name>
        <note>ligand shared between dimeric partners</note>
    </ligand>
</feature>
<evidence type="ECO:0000256" key="5">
    <source>
        <dbReference type="ARBA" id="ARBA00022490"/>
    </source>
</evidence>
<evidence type="ECO:0000256" key="3">
    <source>
        <dbReference type="ARBA" id="ARBA00004496"/>
    </source>
</evidence>
<dbReference type="InterPro" id="IPR035966">
    <property type="entry name" value="PKF_sf"/>
</dbReference>
<dbReference type="EC" id="2.7.1.11" evidence="15"/>
<dbReference type="GO" id="GO:0042802">
    <property type="term" value="F:identical protein binding"/>
    <property type="evidence" value="ECO:0007669"/>
    <property type="project" value="TreeGrafter"/>
</dbReference>
<dbReference type="EMBL" id="JACHHB010000011">
    <property type="protein sequence ID" value="MBB5174256.1"/>
    <property type="molecule type" value="Genomic_DNA"/>
</dbReference>
<keyword evidence="6 15" id="KW-0021">Allosteric enzyme</keyword>
<feature type="binding site" evidence="15">
    <location>
        <begin position="102"/>
        <end position="105"/>
    </location>
    <ligand>
        <name>ATP</name>
        <dbReference type="ChEBI" id="CHEBI:30616"/>
    </ligand>
</feature>
<keyword evidence="5 15" id="KW-0963">Cytoplasm</keyword>
<evidence type="ECO:0000256" key="2">
    <source>
        <dbReference type="ARBA" id="ARBA00002659"/>
    </source>
</evidence>
<dbReference type="HAMAP" id="MF_00339">
    <property type="entry name" value="Phosphofructokinase_I_B1"/>
    <property type="match status" value="1"/>
</dbReference>
<feature type="binding site" description="in other chain" evidence="15">
    <location>
        <begin position="185"/>
        <end position="187"/>
    </location>
    <ligand>
        <name>ADP</name>
        <dbReference type="ChEBI" id="CHEBI:456216"/>
        <note>allosteric activator; ligand shared between dimeric partners</note>
    </ligand>
</feature>
<dbReference type="NCBIfam" id="TIGR02482">
    <property type="entry name" value="PFKA_ATP"/>
    <property type="match status" value="1"/>
</dbReference>
<dbReference type="GO" id="GO:0030388">
    <property type="term" value="P:fructose 1,6-bisphosphate metabolic process"/>
    <property type="evidence" value="ECO:0007669"/>
    <property type="project" value="TreeGrafter"/>
</dbReference>
<dbReference type="GO" id="GO:0006002">
    <property type="term" value="P:fructose 6-phosphate metabolic process"/>
    <property type="evidence" value="ECO:0007669"/>
    <property type="project" value="UniProtKB-UniRule"/>
</dbReference>
<dbReference type="GO" id="GO:0048029">
    <property type="term" value="F:monosaccharide binding"/>
    <property type="evidence" value="ECO:0007669"/>
    <property type="project" value="TreeGrafter"/>
</dbReference>
<feature type="binding site" description="in other chain" evidence="15">
    <location>
        <begin position="169"/>
        <end position="171"/>
    </location>
    <ligand>
        <name>substrate</name>
        <note>ligand shared between dimeric partners</note>
    </ligand>
</feature>
<evidence type="ECO:0000313" key="18">
    <source>
        <dbReference type="Proteomes" id="UP000551878"/>
    </source>
</evidence>
<evidence type="ECO:0000256" key="12">
    <source>
        <dbReference type="ARBA" id="ARBA00022842"/>
    </source>
</evidence>
<feature type="active site" description="Proton acceptor" evidence="15">
    <location>
        <position position="127"/>
    </location>
</feature>
<keyword evidence="10 15" id="KW-0418">Kinase</keyword>
<feature type="binding site" evidence="15">
    <location>
        <begin position="72"/>
        <end position="73"/>
    </location>
    <ligand>
        <name>ATP</name>
        <dbReference type="ChEBI" id="CHEBI:30616"/>
    </ligand>
</feature>
<dbReference type="RefSeq" id="WP_184664686.1">
    <property type="nucleotide sequence ID" value="NZ_JACHHB010000011.1"/>
</dbReference>
<proteinExistence type="inferred from homology"/>
<comment type="cofactor">
    <cofactor evidence="1 15">
        <name>Mg(2+)</name>
        <dbReference type="ChEBI" id="CHEBI:18420"/>
    </cofactor>
</comment>
<evidence type="ECO:0000256" key="7">
    <source>
        <dbReference type="ARBA" id="ARBA00022679"/>
    </source>
</evidence>
<dbReference type="PANTHER" id="PTHR13697">
    <property type="entry name" value="PHOSPHOFRUCTOKINASE"/>
    <property type="match status" value="1"/>
</dbReference>
<dbReference type="GO" id="GO:0016208">
    <property type="term" value="F:AMP binding"/>
    <property type="evidence" value="ECO:0007669"/>
    <property type="project" value="TreeGrafter"/>
</dbReference>
<dbReference type="PANTHER" id="PTHR13697:SF4">
    <property type="entry name" value="ATP-DEPENDENT 6-PHOSPHOFRUCTOKINASE"/>
    <property type="match status" value="1"/>
</dbReference>
<dbReference type="FunFam" id="3.40.50.460:FF:000002">
    <property type="entry name" value="ATP-dependent 6-phosphofructokinase"/>
    <property type="match status" value="1"/>
</dbReference>
<feature type="binding site" description="in other chain" evidence="15">
    <location>
        <position position="222"/>
    </location>
    <ligand>
        <name>substrate</name>
        <note>ligand shared between dimeric partners</note>
    </ligand>
</feature>
<organism evidence="17 18">
    <name type="scientific">Texcoconibacillus texcoconensis</name>
    <dbReference type="NCBI Taxonomy" id="1095777"/>
    <lineage>
        <taxon>Bacteria</taxon>
        <taxon>Bacillati</taxon>
        <taxon>Bacillota</taxon>
        <taxon>Bacilli</taxon>
        <taxon>Bacillales</taxon>
        <taxon>Bacillaceae</taxon>
        <taxon>Texcoconibacillus</taxon>
    </lineage>
</organism>
<feature type="domain" description="Phosphofructokinase" evidence="16">
    <location>
        <begin position="3"/>
        <end position="275"/>
    </location>
</feature>
<gene>
    <name evidence="15" type="primary">pfkA</name>
    <name evidence="17" type="ORF">HNQ41_002450</name>
</gene>
<keyword evidence="8 15" id="KW-0479">Metal-binding</keyword>
<dbReference type="Gene3D" id="3.40.50.450">
    <property type="match status" value="1"/>
</dbReference>
<comment type="subcellular location">
    <subcellularLocation>
        <location evidence="3 15">Cytoplasm</location>
    </subcellularLocation>
</comment>
<dbReference type="AlphaFoldDB" id="A0A840QRY3"/>
<evidence type="ECO:0000256" key="15">
    <source>
        <dbReference type="HAMAP-Rule" id="MF_00339"/>
    </source>
</evidence>
<comment type="pathway">
    <text evidence="4 15">Carbohydrate degradation; glycolysis; D-glyceraldehyde 3-phosphate and glycerone phosphate from D-glucose: step 3/4.</text>
</comment>
<keyword evidence="12 15" id="KW-0460">Magnesium</keyword>
<evidence type="ECO:0000256" key="6">
    <source>
        <dbReference type="ARBA" id="ARBA00022533"/>
    </source>
</evidence>
<keyword evidence="18" id="KW-1185">Reference proteome</keyword>
<dbReference type="NCBIfam" id="NF002872">
    <property type="entry name" value="PRK03202.1"/>
    <property type="match status" value="1"/>
</dbReference>
<evidence type="ECO:0000256" key="10">
    <source>
        <dbReference type="ARBA" id="ARBA00022777"/>
    </source>
</evidence>
<dbReference type="GO" id="GO:0070095">
    <property type="term" value="F:fructose-6-phosphate binding"/>
    <property type="evidence" value="ECO:0007669"/>
    <property type="project" value="TreeGrafter"/>
</dbReference>
<dbReference type="PIRSF" id="PIRSF000532">
    <property type="entry name" value="ATP_PFK_prok"/>
    <property type="match status" value="1"/>
</dbReference>
<keyword evidence="11 15" id="KW-0067">ATP-binding</keyword>
<dbReference type="FunFam" id="3.40.50.450:FF:000001">
    <property type="entry name" value="ATP-dependent 6-phosphofructokinase"/>
    <property type="match status" value="1"/>
</dbReference>
<dbReference type="Gene3D" id="3.40.50.460">
    <property type="entry name" value="Phosphofructokinase domain"/>
    <property type="match status" value="1"/>
</dbReference>
<dbReference type="InterPro" id="IPR012003">
    <property type="entry name" value="ATP_PFK_prok-type"/>
</dbReference>
<feature type="binding site" description="in other chain" evidence="15">
    <location>
        <begin position="249"/>
        <end position="252"/>
    </location>
    <ligand>
        <name>substrate</name>
        <note>ligand shared between dimeric partners</note>
    </ligand>
</feature>
<evidence type="ECO:0000256" key="1">
    <source>
        <dbReference type="ARBA" id="ARBA00001946"/>
    </source>
</evidence>
<evidence type="ECO:0000256" key="9">
    <source>
        <dbReference type="ARBA" id="ARBA00022741"/>
    </source>
</evidence>
<dbReference type="GO" id="GO:0061621">
    <property type="term" value="P:canonical glycolysis"/>
    <property type="evidence" value="ECO:0007669"/>
    <property type="project" value="TreeGrafter"/>
</dbReference>
<evidence type="ECO:0000256" key="11">
    <source>
        <dbReference type="ARBA" id="ARBA00022840"/>
    </source>
</evidence>
<feature type="binding site" description="in other chain" evidence="15">
    <location>
        <begin position="125"/>
        <end position="127"/>
    </location>
    <ligand>
        <name>substrate</name>
        <note>ligand shared between dimeric partners</note>
    </ligand>
</feature>
<dbReference type="GO" id="GO:0005524">
    <property type="term" value="F:ATP binding"/>
    <property type="evidence" value="ECO:0007669"/>
    <property type="project" value="UniProtKB-UniRule"/>
</dbReference>
<dbReference type="GO" id="GO:0005945">
    <property type="term" value="C:6-phosphofructokinase complex"/>
    <property type="evidence" value="ECO:0007669"/>
    <property type="project" value="TreeGrafter"/>
</dbReference>
<comment type="subunit">
    <text evidence="15">Homotetramer.</text>
</comment>
<sequence>MKRIAVMTSGGDSPGMNAAVRGVVVRAENIGVETIGIYNGYEGMMEGRFKKLTMKDVDDVMHRGGTVLHSARSERFKTKEGQQDALDQLKAQGIEGLVVIGGDGSYKGALALQEAGISVIGLPGTIDNDIYGTDFTIGYDTAVNTAMEAVDKIRDTASSHLRTYVVEVMGRDAGDIAIECGLAAGAESILIPEIETPMEECIERVERAYRRGKKHSIVIVAEGVASGGEVADQIAQAVDVEVRVTVLGHIQRGGNPSCFDRLLATKLGSEAVNMLAEGESGYALGRQNNRLSKRKLSETGEDVNPRVLEEKKEKLTLAKQCAI</sequence>
<evidence type="ECO:0000313" key="17">
    <source>
        <dbReference type="EMBL" id="MBB5174256.1"/>
    </source>
</evidence>
<dbReference type="InterPro" id="IPR000023">
    <property type="entry name" value="Phosphofructokinase_dom"/>
</dbReference>
<dbReference type="Proteomes" id="UP000551878">
    <property type="component" value="Unassembled WGS sequence"/>
</dbReference>
<evidence type="ECO:0000259" key="16">
    <source>
        <dbReference type="Pfam" id="PF00365"/>
    </source>
</evidence>
<accession>A0A840QRY3</accession>
<comment type="caution">
    <text evidence="17">The sequence shown here is derived from an EMBL/GenBank/DDBJ whole genome shotgun (WGS) entry which is preliminary data.</text>
</comment>
<dbReference type="InterPro" id="IPR012828">
    <property type="entry name" value="PFKA_ATP_prok"/>
</dbReference>
<dbReference type="InterPro" id="IPR015912">
    <property type="entry name" value="Phosphofructokinase_CS"/>
</dbReference>
<feature type="binding site" description="in other chain" evidence="15">
    <location>
        <begin position="213"/>
        <end position="215"/>
    </location>
    <ligand>
        <name>ADP</name>
        <dbReference type="ChEBI" id="CHEBI:456216"/>
        <note>allosteric activator; ligand shared between dimeric partners</note>
    </ligand>
</feature>
<comment type="similarity">
    <text evidence="15">Belongs to the phosphofructokinase type A (PFKA) family. ATP-dependent PFK group I subfamily. Prokaryotic clade 'B1' sub-subfamily.</text>
</comment>
<comment type="catalytic activity">
    <reaction evidence="14 15">
        <text>beta-D-fructose 6-phosphate + ATP = beta-D-fructose 1,6-bisphosphate + ADP + H(+)</text>
        <dbReference type="Rhea" id="RHEA:16109"/>
        <dbReference type="ChEBI" id="CHEBI:15378"/>
        <dbReference type="ChEBI" id="CHEBI:30616"/>
        <dbReference type="ChEBI" id="CHEBI:32966"/>
        <dbReference type="ChEBI" id="CHEBI:57634"/>
        <dbReference type="ChEBI" id="CHEBI:456216"/>
        <dbReference type="EC" id="2.7.1.11"/>
    </reaction>
</comment>
<dbReference type="UniPathway" id="UPA00109">
    <property type="reaction ID" value="UER00182"/>
</dbReference>
<evidence type="ECO:0000256" key="14">
    <source>
        <dbReference type="ARBA" id="ARBA00048070"/>
    </source>
</evidence>
<protein>
    <recommendedName>
        <fullName evidence="15">ATP-dependent 6-phosphofructokinase</fullName>
        <shortName evidence="15">ATP-PFK</shortName>
        <shortName evidence="15">Phosphofructokinase</shortName>
        <ecNumber evidence="15">2.7.1.11</ecNumber>
    </recommendedName>
    <alternativeName>
        <fullName evidence="15">Phosphohexokinase</fullName>
    </alternativeName>
</protein>
<feature type="binding site" evidence="15">
    <location>
        <position position="243"/>
    </location>
    <ligand>
        <name>substrate</name>
        <note>ligand shared between dimeric partners</note>
    </ligand>
</feature>
<feature type="binding site" description="in other chain" evidence="15">
    <location>
        <position position="154"/>
    </location>
    <ligand>
        <name>ADP</name>
        <dbReference type="ChEBI" id="CHEBI:456216"/>
        <note>allosteric activator; ligand shared between dimeric partners</note>
    </ligand>
</feature>
<dbReference type="InterPro" id="IPR022953">
    <property type="entry name" value="ATP_PFK"/>
</dbReference>
<keyword evidence="13 15" id="KW-0324">Glycolysis</keyword>
<feature type="binding site" description="in other chain" evidence="15">
    <location>
        <position position="211"/>
    </location>
    <ligand>
        <name>ADP</name>
        <dbReference type="ChEBI" id="CHEBI:456216"/>
        <note>allosteric activator; ligand shared between dimeric partners</note>
    </ligand>
</feature>
<dbReference type="PROSITE" id="PS00433">
    <property type="entry name" value="PHOSPHOFRUCTOKINASE"/>
    <property type="match status" value="1"/>
</dbReference>
<comment type="caution">
    <text evidence="15">Lacks conserved residue(s) required for the propagation of feature annotation.</text>
</comment>
<comment type="function">
    <text evidence="2 15">Catalyzes the phosphorylation of D-fructose 6-phosphate to fructose 1,6-bisphosphate by ATP, the first committing step of glycolysis.</text>
</comment>
<dbReference type="GO" id="GO:0003872">
    <property type="term" value="F:6-phosphofructokinase activity"/>
    <property type="evidence" value="ECO:0007669"/>
    <property type="project" value="UniProtKB-UniRule"/>
</dbReference>
<dbReference type="SUPFAM" id="SSF53784">
    <property type="entry name" value="Phosphofructokinase"/>
    <property type="match status" value="1"/>
</dbReference>
<keyword evidence="9 15" id="KW-0547">Nucleotide-binding</keyword>
<reference evidence="17 18" key="1">
    <citation type="submission" date="2020-08" db="EMBL/GenBank/DDBJ databases">
        <title>Genomic Encyclopedia of Type Strains, Phase IV (KMG-IV): sequencing the most valuable type-strain genomes for metagenomic binning, comparative biology and taxonomic classification.</title>
        <authorList>
            <person name="Goeker M."/>
        </authorList>
    </citation>
    <scope>NUCLEOTIDE SEQUENCE [LARGE SCALE GENOMIC DNA]</scope>
    <source>
        <strain evidence="17 18">DSM 24696</strain>
    </source>
</reference>